<dbReference type="SUPFAM" id="SSF51621">
    <property type="entry name" value="Phosphoenolpyruvate/pyruvate domain"/>
    <property type="match status" value="1"/>
</dbReference>
<dbReference type="GO" id="GO:0015977">
    <property type="term" value="P:carbon fixation"/>
    <property type="evidence" value="ECO:0007669"/>
    <property type="project" value="InterPro"/>
</dbReference>
<protein>
    <recommendedName>
        <fullName evidence="2">Phosphoenolpyruvate carboxylase</fullName>
    </recommendedName>
</protein>
<dbReference type="PRINTS" id="PR00150">
    <property type="entry name" value="PEPCARBXLASE"/>
</dbReference>
<dbReference type="InterPro" id="IPR015813">
    <property type="entry name" value="Pyrv/PenolPyrv_kinase-like_dom"/>
</dbReference>
<evidence type="ECO:0000313" key="4">
    <source>
        <dbReference type="EMBL" id="QCX40022.1"/>
    </source>
</evidence>
<dbReference type="PROSITE" id="PS00393">
    <property type="entry name" value="PEPCASE_2"/>
    <property type="match status" value="1"/>
</dbReference>
<gene>
    <name evidence="4" type="ORF">FF125_16815</name>
</gene>
<evidence type="ECO:0000256" key="3">
    <source>
        <dbReference type="PROSITE-ProRule" id="PRU10112"/>
    </source>
</evidence>
<dbReference type="Gene3D" id="1.20.1440.90">
    <property type="entry name" value="Phosphoenolpyruvate/pyruvate domain"/>
    <property type="match status" value="1"/>
</dbReference>
<dbReference type="Pfam" id="PF00311">
    <property type="entry name" value="PEPcase"/>
    <property type="match status" value="1"/>
</dbReference>
<dbReference type="Proteomes" id="UP000306229">
    <property type="component" value="Chromosome"/>
</dbReference>
<name>A0A5B7TZA8_9FLAO</name>
<accession>A0A5B7TZA8</accession>
<dbReference type="GO" id="GO:0006099">
    <property type="term" value="P:tricarboxylic acid cycle"/>
    <property type="evidence" value="ECO:0007669"/>
    <property type="project" value="InterPro"/>
</dbReference>
<keyword evidence="5" id="KW-1185">Reference proteome</keyword>
<reference evidence="4 5" key="1">
    <citation type="submission" date="2019-05" db="EMBL/GenBank/DDBJ databases">
        <title>Algicella ahnfeltiae gen. nov., sp. nov., a novel marine bacterium of the family Flavobacteriaceae isolated from a red alga.</title>
        <authorList>
            <person name="Nedashkovskaya O.I."/>
            <person name="Kukhlevskiy A.D."/>
            <person name="Kim S.-G."/>
            <person name="Zhukova N.V."/>
            <person name="Mikhailov V.V."/>
        </authorList>
    </citation>
    <scope>NUCLEOTIDE SEQUENCE [LARGE SCALE GENOMIC DNA]</scope>
    <source>
        <strain evidence="4 5">10Alg115</strain>
    </source>
</reference>
<dbReference type="GO" id="GO:0005829">
    <property type="term" value="C:cytosol"/>
    <property type="evidence" value="ECO:0007669"/>
    <property type="project" value="TreeGrafter"/>
</dbReference>
<dbReference type="PANTHER" id="PTHR30523:SF32">
    <property type="entry name" value="PHOSPHOENOLPYRUVATE CARBOXYLASE"/>
    <property type="match status" value="1"/>
</dbReference>
<evidence type="ECO:0000313" key="5">
    <source>
        <dbReference type="Proteomes" id="UP000306229"/>
    </source>
</evidence>
<dbReference type="RefSeq" id="WP_138950876.1">
    <property type="nucleotide sequence ID" value="NZ_CP040749.1"/>
</dbReference>
<organism evidence="4 5">
    <name type="scientific">Aureibaculum algae</name>
    <dbReference type="NCBI Taxonomy" id="2584122"/>
    <lineage>
        <taxon>Bacteria</taxon>
        <taxon>Pseudomonadati</taxon>
        <taxon>Bacteroidota</taxon>
        <taxon>Flavobacteriia</taxon>
        <taxon>Flavobacteriales</taxon>
        <taxon>Flavobacteriaceae</taxon>
        <taxon>Aureibaculum</taxon>
    </lineage>
</organism>
<dbReference type="PANTHER" id="PTHR30523">
    <property type="entry name" value="PHOSPHOENOLPYRUVATE CARBOXYLASE"/>
    <property type="match status" value="1"/>
</dbReference>
<evidence type="ECO:0000256" key="2">
    <source>
        <dbReference type="ARBA" id="ARBA00022419"/>
    </source>
</evidence>
<evidence type="ECO:0000256" key="1">
    <source>
        <dbReference type="ARBA" id="ARBA00003670"/>
    </source>
</evidence>
<feature type="active site" evidence="3">
    <location>
        <position position="564"/>
    </location>
</feature>
<sequence>MNTEIETNEYQKISDDRAYILLCYEEMLSRINEHETIKLLQLNKTSQNETIGYSVSDEKIVQALGIYFQLITLVEENAAIQYHRQLENQNGIAANRGSWGETFKIWIEQGLSEDKIIELLSSLNVMPVLTAHPTESKRIAIIELQRELYLLLVQKENSILSKTENNTIREKIINLLERWWRTGDTYLEKPDLASERDNIVYYLSKVFPLVLEKSDERLKESWIAMGFNPDKLTQPEHYPNFNFGSWVGGDRDGHPFVTPSFTRDTLLIHREKALDIIHKQLVNLATRLTLSGIKNPVPTPLLEAVSKQAKILGASGEKALKRNPHEPWRQYVSLLVIKMENTIAEKFGESDSYYRSSTVLQEDLKFIRNILIEGGAQGIAEDILFPVERTVQCFGFHLAKLDIRQNSGYHEKVITQILEKSGFEKFDFHNWDEKTRVSFLTEELEKHAPLTNNTISYGLEADNVLDYFRVLRQHISLYGSEGIGSLIVSMTRSLSDLLVMYLLMRETQLLNTNLRVVPLLETIEDLEGGDKILEDFLNFSITKNRLKLMSNTQEVMVGYSDSNKDGGVLASKWHLHKAEESLCSIGEKHDVKIIFFHGRGGTISRGGGKYHRFMESMPINSVNGQIKLTTQGESIAQQFGNQLTATYNLEMLASGVARQTMKIYTSQKEELYPYETLDWLTDKSVDFYKNMVQHDDFIQFFSEATSIDLLEKSKIGSRPARRSGQRTLSDLRAIPWVFSWNLSRFTLTGWFGVGHALKELKENKVSKFDELKQHVDSWPFLRYMLIQIETNLILANSELMKVYSELVSDEDIKSNFLNMILTDYKEGIIHIEDLLGEPASVRRIGQIENLKRREKELEVLHKLHIQYLKEWRSVMVTNPIKGDQLLTKLLSITNSLSGGLKNTG</sequence>
<comment type="function">
    <text evidence="1">Forms oxaloacetate, a four-carbon dicarboxylic acid source for the tricarboxylic acid cycle.</text>
</comment>
<dbReference type="AlphaFoldDB" id="A0A5B7TZA8"/>
<keyword evidence="4" id="KW-0670">Pyruvate</keyword>
<dbReference type="GO" id="GO:0008964">
    <property type="term" value="F:phosphoenolpyruvate carboxylase activity"/>
    <property type="evidence" value="ECO:0007669"/>
    <property type="project" value="InterPro"/>
</dbReference>
<dbReference type="KEGG" id="fbe:FF125_16815"/>
<dbReference type="InterPro" id="IPR021135">
    <property type="entry name" value="PEP_COase"/>
</dbReference>
<proteinExistence type="predicted"/>
<dbReference type="OrthoDB" id="9768133at2"/>
<dbReference type="InterPro" id="IPR033129">
    <property type="entry name" value="PEPCASE_His_AS"/>
</dbReference>
<dbReference type="EMBL" id="CP040749">
    <property type="protein sequence ID" value="QCX40022.1"/>
    <property type="molecule type" value="Genomic_DNA"/>
</dbReference>